<dbReference type="PANTHER" id="PTHR35140:SF1">
    <property type="entry name" value="MITOTIC CHECK POINT PROTEIN BFA1"/>
    <property type="match status" value="1"/>
</dbReference>
<dbReference type="OrthoDB" id="19159at2759"/>
<feature type="compositionally biased region" description="Polar residues" evidence="1">
    <location>
        <begin position="179"/>
        <end position="190"/>
    </location>
</feature>
<dbReference type="EMBL" id="KZ084127">
    <property type="protein sequence ID" value="OSC99518.1"/>
    <property type="molecule type" value="Genomic_DNA"/>
</dbReference>
<feature type="compositionally biased region" description="Acidic residues" evidence="1">
    <location>
        <begin position="37"/>
        <end position="49"/>
    </location>
</feature>
<feature type="compositionally biased region" description="Acidic residues" evidence="1">
    <location>
        <begin position="193"/>
        <end position="206"/>
    </location>
</feature>
<organism evidence="2 3">
    <name type="scientific">Trametes coccinea (strain BRFM310)</name>
    <name type="common">Pycnoporus coccineus</name>
    <dbReference type="NCBI Taxonomy" id="1353009"/>
    <lineage>
        <taxon>Eukaryota</taxon>
        <taxon>Fungi</taxon>
        <taxon>Dikarya</taxon>
        <taxon>Basidiomycota</taxon>
        <taxon>Agaricomycotina</taxon>
        <taxon>Agaricomycetes</taxon>
        <taxon>Polyporales</taxon>
        <taxon>Polyporaceae</taxon>
        <taxon>Trametes</taxon>
    </lineage>
</organism>
<feature type="compositionally biased region" description="Polar residues" evidence="1">
    <location>
        <begin position="264"/>
        <end position="277"/>
    </location>
</feature>
<feature type="compositionally biased region" description="Low complexity" evidence="1">
    <location>
        <begin position="278"/>
        <end position="288"/>
    </location>
</feature>
<feature type="compositionally biased region" description="Low complexity" evidence="1">
    <location>
        <begin position="598"/>
        <end position="614"/>
    </location>
</feature>
<dbReference type="Proteomes" id="UP000193067">
    <property type="component" value="Unassembled WGS sequence"/>
</dbReference>
<feature type="compositionally biased region" description="Basic and acidic residues" evidence="1">
    <location>
        <begin position="868"/>
        <end position="878"/>
    </location>
</feature>
<feature type="compositionally biased region" description="Basic residues" evidence="1">
    <location>
        <begin position="691"/>
        <end position="706"/>
    </location>
</feature>
<feature type="compositionally biased region" description="Low complexity" evidence="1">
    <location>
        <begin position="162"/>
        <end position="173"/>
    </location>
</feature>
<feature type="compositionally biased region" description="Polar residues" evidence="1">
    <location>
        <begin position="344"/>
        <end position="363"/>
    </location>
</feature>
<protein>
    <recommendedName>
        <fullName evidence="4">Protein byr4</fullName>
    </recommendedName>
</protein>
<keyword evidence="3" id="KW-1185">Reference proteome</keyword>
<dbReference type="GO" id="GO:0044732">
    <property type="term" value="C:mitotic spindle pole body"/>
    <property type="evidence" value="ECO:0007669"/>
    <property type="project" value="TreeGrafter"/>
</dbReference>
<feature type="compositionally biased region" description="Polar residues" evidence="1">
    <location>
        <begin position="437"/>
        <end position="454"/>
    </location>
</feature>
<feature type="compositionally biased region" description="Polar residues" evidence="1">
    <location>
        <begin position="314"/>
        <end position="323"/>
    </location>
</feature>
<feature type="region of interest" description="Disordered" evidence="1">
    <location>
        <begin position="1"/>
        <end position="50"/>
    </location>
</feature>
<feature type="compositionally biased region" description="Basic and acidic residues" evidence="1">
    <location>
        <begin position="575"/>
        <end position="584"/>
    </location>
</feature>
<feature type="compositionally biased region" description="Low complexity" evidence="1">
    <location>
        <begin position="831"/>
        <end position="854"/>
    </location>
</feature>
<feature type="compositionally biased region" description="Low complexity" evidence="1">
    <location>
        <begin position="397"/>
        <end position="428"/>
    </location>
</feature>
<accession>A0A1Y2IEH6</accession>
<feature type="region of interest" description="Disordered" evidence="1">
    <location>
        <begin position="823"/>
        <end position="878"/>
    </location>
</feature>
<dbReference type="InterPro" id="IPR034586">
    <property type="entry name" value="Bfa1/Byr4"/>
</dbReference>
<proteinExistence type="predicted"/>
<dbReference type="GO" id="GO:0005096">
    <property type="term" value="F:GTPase activator activity"/>
    <property type="evidence" value="ECO:0007669"/>
    <property type="project" value="InterPro"/>
</dbReference>
<feature type="compositionally biased region" description="Low complexity" evidence="1">
    <location>
        <begin position="105"/>
        <end position="116"/>
    </location>
</feature>
<gene>
    <name evidence="2" type="ORF">PYCCODRAFT_1427176</name>
</gene>
<reference evidence="2 3" key="1">
    <citation type="journal article" date="2015" name="Biotechnol. Biofuels">
        <title>Enhanced degradation of softwood versus hardwood by the white-rot fungus Pycnoporus coccineus.</title>
        <authorList>
            <person name="Couturier M."/>
            <person name="Navarro D."/>
            <person name="Chevret D."/>
            <person name="Henrissat B."/>
            <person name="Piumi F."/>
            <person name="Ruiz-Duenas F.J."/>
            <person name="Martinez A.T."/>
            <person name="Grigoriev I.V."/>
            <person name="Riley R."/>
            <person name="Lipzen A."/>
            <person name="Berrin J.G."/>
            <person name="Master E.R."/>
            <person name="Rosso M.N."/>
        </authorList>
    </citation>
    <scope>NUCLEOTIDE SEQUENCE [LARGE SCALE GENOMIC DNA]</scope>
    <source>
        <strain evidence="2 3">BRFM310</strain>
    </source>
</reference>
<feature type="compositionally biased region" description="Polar residues" evidence="1">
    <location>
        <begin position="70"/>
        <end position="79"/>
    </location>
</feature>
<evidence type="ECO:0008006" key="4">
    <source>
        <dbReference type="Google" id="ProtNLM"/>
    </source>
</evidence>
<dbReference type="GO" id="GO:0001100">
    <property type="term" value="P:negative regulation of exit from mitosis"/>
    <property type="evidence" value="ECO:0007669"/>
    <property type="project" value="InterPro"/>
</dbReference>
<evidence type="ECO:0000313" key="3">
    <source>
        <dbReference type="Proteomes" id="UP000193067"/>
    </source>
</evidence>
<dbReference type="GO" id="GO:1990334">
    <property type="term" value="C:Bfa1-Bub2 complex"/>
    <property type="evidence" value="ECO:0007669"/>
    <property type="project" value="InterPro"/>
</dbReference>
<dbReference type="PANTHER" id="PTHR35140">
    <property type="entry name" value="MITOTIC CHECK POINT PROTEIN BFA1"/>
    <property type="match status" value="1"/>
</dbReference>
<feature type="region of interest" description="Disordered" evidence="1">
    <location>
        <begin position="264"/>
        <end position="491"/>
    </location>
</feature>
<evidence type="ECO:0000256" key="1">
    <source>
        <dbReference type="SAM" id="MobiDB-lite"/>
    </source>
</evidence>
<name>A0A1Y2IEH6_TRAC3</name>
<dbReference type="STRING" id="1353009.A0A1Y2IEH6"/>
<dbReference type="AlphaFoldDB" id="A0A1Y2IEH6"/>
<feature type="region of interest" description="Disordered" evidence="1">
    <location>
        <begin position="67"/>
        <end position="212"/>
    </location>
</feature>
<evidence type="ECO:0000313" key="2">
    <source>
        <dbReference type="EMBL" id="OSC99518.1"/>
    </source>
</evidence>
<sequence>MTTTIPAPTIVLPKEEWADTDFDFPDGDPIHASDAESDKDDDEDWDMEMDLGKTGGAKAQLVLQGMAARSGSTQPTPQMFTIRPPPTPPPADEEDDEGVSTIKVTALPKPLTAAKPPQSPIDEDFEDGFALPSDLTTLSLRPLSLNHRTSKSSLEWGDKDQTSSSQSSDAYSTLGFADNSPSSNYTSASLPETETDEDDEEEDILEGLDIPTGLFESGHGAKKLGKILELKKQTAFADDRVKVVSPDPEDDFEIGLVIDNETELSPSRLLQNAQSVLRPTAASRSKSAPPRPPAALRPPSRLKSDRAKSPNNPPISSMSQLRRITSPVSPPSPPSASGSNSRPAQPTRSQTYSQAVASPSTMTFLAPKPGSLRVQKSHSGLKPAASPPQSRRLGRKASLPSLSESSQSQASGSGAGSASAAAAAAASGFPVARYETPTASSRAKAAHTSSTTSRMHGLDYNCPPTRPSTPSSNPAALRLTMPTSSSRMKSRAPISNVFPAVTPTSAIAPAFHTRSTSPLPPPRPPSATSVKSLKVRHKQSSSFPIATTAPKVLKKPKRQRTYGDGTELDAFEDLPTDRDKETKYRVQPKGYGNRVPGASYSKPSSSASSSANASPEGPATGTIRRKAKREFSGSGNESSKPSSSSATAMPASRTLKRTGRIEFPSKPPPEPSKAERDRASRITADTEASAKRKKMASPGGTRRKPTLIRNLGGAGSAKVVGEMKWNPNTLRWEGNDQALRDFDAATGTSTRPALITHLTGSSIGSPVGSFASGARVVGNMIFDPQRMCWISTLPPEQDEPDVFADLADDEDDDDWEARASTIRASQQLQGTSASANSSASTATTAASSSEGSSSRVEAPSPARSHTRSMSESESDRCSRASMVCDVDDDFVDRCRAAEERHRAELRGWLAVGYDVFAEADRSYLYEIRALATRQY</sequence>
<feature type="region of interest" description="Disordered" evidence="1">
    <location>
        <begin position="509"/>
        <end position="713"/>
    </location>
</feature>
<feature type="compositionally biased region" description="Low complexity" evidence="1">
    <location>
        <begin position="632"/>
        <end position="652"/>
    </location>
</feature>